<gene>
    <name evidence="7" type="ORF">Naga_100070g10</name>
</gene>
<evidence type="ECO:0000256" key="4">
    <source>
        <dbReference type="ARBA" id="ARBA00023242"/>
    </source>
</evidence>
<evidence type="ECO:0000256" key="3">
    <source>
        <dbReference type="ARBA" id="ARBA00022705"/>
    </source>
</evidence>
<dbReference type="PANTHER" id="PTHR10507">
    <property type="entry name" value="CDC45-RELATED PROTEIN"/>
    <property type="match status" value="1"/>
</dbReference>
<keyword evidence="7" id="KW-0132">Cell division</keyword>
<evidence type="ECO:0000256" key="1">
    <source>
        <dbReference type="ARBA" id="ARBA00004123"/>
    </source>
</evidence>
<dbReference type="GO" id="GO:0003697">
    <property type="term" value="F:single-stranded DNA binding"/>
    <property type="evidence" value="ECO:0007669"/>
    <property type="project" value="TreeGrafter"/>
</dbReference>
<sequence length="766" mass="86376">MLLHQFEDIYQHIRENALEGACTVLVLVAADVDGLCACRILTHMLRTDNVAYSLVPVSGYSHASALLRALSESNNDIRSVVLINCGAIVNVTNLLPWDRLNLTCYVIDSHRPIHLANIYERERVFVLHDEEEDMDLTCIPSDGEGLSGGENSDEEGSMDGEGDDKPTIGDATSEDEEERRRRREEVGEFSELESEDELDLEDAKGREVEIWKHKRHNKKRGEGIAKRGRRAEESSEDESDVGGESHGLHGSEEEESNESEDESGQENEEGGILIDESDGTSQSGSERSRQAHKPGKRTGESSLGAREPARLKRRQENRARRERRRRIEQYYMGAFHGAPSALVLHRLSQEVNRDSRDTLWLAIVGLTDLLVHQRIEHVHYRQMVEGLEIEVQASQAQMQTGFEASDGTLVPTSEAGRIVADFDYQFMLYRHWSLYESMYHSPYVASKLLVWWSHGKQRLEELLAKMGFSLAQCRENFKYMDSDLKAQLREELDNYHEEFGLDEVFYLSFHRRTHYGAAVSASDVVYGVAALLEAWQGPAGSDTDPSLVGGASTNVTGVNQEDEAAATGRLFVARFHEAYDALSGRDEAKLTEGIHLAMALQKAIFRVAVSLHDKKAVRNLDHFRWAVIHNNLASAEDYLLTQPMAISRLAHLMIDVSREEKMRQQAASQSGRTLWKPKPLLIFAERRSTYLVVGVSCPDQRGEVVKHRFASLFRLAADGCKARYRHDGFDSAVLELDKNSATRFTESLFLACDAARTPKKRTRRSN</sequence>
<feature type="region of interest" description="Disordered" evidence="6">
    <location>
        <begin position="215"/>
        <end position="323"/>
    </location>
</feature>
<comment type="similarity">
    <text evidence="2">Belongs to the CDC45 family.</text>
</comment>
<keyword evidence="5" id="KW-0131">Cell cycle</keyword>
<accession>W7TEF5</accession>
<keyword evidence="3" id="KW-0235">DNA replication</keyword>
<evidence type="ECO:0000256" key="6">
    <source>
        <dbReference type="SAM" id="MobiDB-lite"/>
    </source>
</evidence>
<dbReference type="AlphaFoldDB" id="W7TEF5"/>
<dbReference type="Proteomes" id="UP000019335">
    <property type="component" value="Unassembled WGS sequence"/>
</dbReference>
<dbReference type="GO" id="GO:0003682">
    <property type="term" value="F:chromatin binding"/>
    <property type="evidence" value="ECO:0007669"/>
    <property type="project" value="TreeGrafter"/>
</dbReference>
<dbReference type="PANTHER" id="PTHR10507:SF0">
    <property type="entry name" value="CELL DIVISION CONTROL PROTEIN 45 HOMOLOG"/>
    <property type="match status" value="1"/>
</dbReference>
<evidence type="ECO:0000256" key="2">
    <source>
        <dbReference type="ARBA" id="ARBA00010727"/>
    </source>
</evidence>
<dbReference type="GO" id="GO:0031261">
    <property type="term" value="C:DNA replication preinitiation complex"/>
    <property type="evidence" value="ECO:0007669"/>
    <property type="project" value="TreeGrafter"/>
</dbReference>
<reference evidence="7 8" key="1">
    <citation type="journal article" date="2014" name="Mol. Plant">
        <title>Chromosome Scale Genome Assembly and Transcriptome Profiling of Nannochloropsis gaditana in Nitrogen Depletion.</title>
        <authorList>
            <person name="Corteggiani Carpinelli E."/>
            <person name="Telatin A."/>
            <person name="Vitulo N."/>
            <person name="Forcato C."/>
            <person name="D'Angelo M."/>
            <person name="Schiavon R."/>
            <person name="Vezzi A."/>
            <person name="Giacometti G.M."/>
            <person name="Morosinotto T."/>
            <person name="Valle G."/>
        </authorList>
    </citation>
    <scope>NUCLEOTIDE SEQUENCE [LARGE SCALE GENOMIC DNA]</scope>
    <source>
        <strain evidence="7 8">B-31</strain>
    </source>
</reference>
<feature type="region of interest" description="Disordered" evidence="6">
    <location>
        <begin position="136"/>
        <end position="201"/>
    </location>
</feature>
<feature type="compositionally biased region" description="Acidic residues" evidence="6">
    <location>
        <begin position="187"/>
        <end position="200"/>
    </location>
</feature>
<evidence type="ECO:0000256" key="5">
    <source>
        <dbReference type="ARBA" id="ARBA00023306"/>
    </source>
</evidence>
<dbReference type="GO" id="GO:0003688">
    <property type="term" value="F:DNA replication origin binding"/>
    <property type="evidence" value="ECO:0007669"/>
    <property type="project" value="TreeGrafter"/>
</dbReference>
<name>W7TEF5_9STRA</name>
<keyword evidence="4" id="KW-0539">Nucleus</keyword>
<comment type="caution">
    <text evidence="7">The sequence shown here is derived from an EMBL/GenBank/DDBJ whole genome shotgun (WGS) entry which is preliminary data.</text>
</comment>
<feature type="compositionally biased region" description="Basic and acidic residues" evidence="6">
    <location>
        <begin position="220"/>
        <end position="233"/>
    </location>
</feature>
<dbReference type="Pfam" id="PF02724">
    <property type="entry name" value="CDC45"/>
    <property type="match status" value="2"/>
</dbReference>
<dbReference type="EMBL" id="AZIL01002351">
    <property type="protein sequence ID" value="EWM21913.1"/>
    <property type="molecule type" value="Genomic_DNA"/>
</dbReference>
<dbReference type="OrthoDB" id="10258882at2759"/>
<dbReference type="GO" id="GO:0006270">
    <property type="term" value="P:DNA replication initiation"/>
    <property type="evidence" value="ECO:0007669"/>
    <property type="project" value="InterPro"/>
</dbReference>
<dbReference type="GO" id="GO:1902977">
    <property type="term" value="P:mitotic DNA replication preinitiation complex assembly"/>
    <property type="evidence" value="ECO:0007669"/>
    <property type="project" value="TreeGrafter"/>
</dbReference>
<feature type="compositionally biased region" description="Acidic residues" evidence="6">
    <location>
        <begin position="252"/>
        <end position="269"/>
    </location>
</feature>
<organism evidence="7 8">
    <name type="scientific">Nannochloropsis gaditana</name>
    <dbReference type="NCBI Taxonomy" id="72520"/>
    <lineage>
        <taxon>Eukaryota</taxon>
        <taxon>Sar</taxon>
        <taxon>Stramenopiles</taxon>
        <taxon>Ochrophyta</taxon>
        <taxon>Eustigmatophyceae</taxon>
        <taxon>Eustigmatales</taxon>
        <taxon>Monodopsidaceae</taxon>
        <taxon>Nannochloropsis</taxon>
    </lineage>
</organism>
<proteinExistence type="inferred from homology"/>
<evidence type="ECO:0000313" key="8">
    <source>
        <dbReference type="Proteomes" id="UP000019335"/>
    </source>
</evidence>
<dbReference type="GO" id="GO:0000727">
    <property type="term" value="P:double-strand break repair via break-induced replication"/>
    <property type="evidence" value="ECO:0007669"/>
    <property type="project" value="TreeGrafter"/>
</dbReference>
<dbReference type="GO" id="GO:0051301">
    <property type="term" value="P:cell division"/>
    <property type="evidence" value="ECO:0007669"/>
    <property type="project" value="UniProtKB-KW"/>
</dbReference>
<comment type="subcellular location">
    <subcellularLocation>
        <location evidence="1">Nucleus</location>
    </subcellularLocation>
</comment>
<feature type="compositionally biased region" description="Acidic residues" evidence="6">
    <location>
        <begin position="151"/>
        <end position="162"/>
    </location>
</feature>
<feature type="compositionally biased region" description="Basic and acidic residues" evidence="6">
    <location>
        <begin position="307"/>
        <end position="319"/>
    </location>
</feature>
<evidence type="ECO:0000313" key="7">
    <source>
        <dbReference type="EMBL" id="EWM21913.1"/>
    </source>
</evidence>
<protein>
    <submittedName>
        <fullName evidence="7">Cell division control protein 45</fullName>
    </submittedName>
</protein>
<keyword evidence="8" id="KW-1185">Reference proteome</keyword>
<dbReference type="InterPro" id="IPR003874">
    <property type="entry name" value="CDC45"/>
</dbReference>